<keyword evidence="1" id="KW-0472">Membrane</keyword>
<dbReference type="EMBL" id="MN740045">
    <property type="protein sequence ID" value="QHT85802.1"/>
    <property type="molecule type" value="Genomic_DNA"/>
</dbReference>
<keyword evidence="1" id="KW-0812">Transmembrane</keyword>
<name>A0A6C0HZ63_9ZZZZ</name>
<dbReference type="AlphaFoldDB" id="A0A6C0HZ63"/>
<feature type="transmembrane region" description="Helical" evidence="1">
    <location>
        <begin position="58"/>
        <end position="76"/>
    </location>
</feature>
<reference evidence="2" key="1">
    <citation type="journal article" date="2020" name="Nature">
        <title>Giant virus diversity and host interactions through global metagenomics.</title>
        <authorList>
            <person name="Schulz F."/>
            <person name="Roux S."/>
            <person name="Paez-Espino D."/>
            <person name="Jungbluth S."/>
            <person name="Walsh D.A."/>
            <person name="Denef V.J."/>
            <person name="McMahon K.D."/>
            <person name="Konstantinidis K.T."/>
            <person name="Eloe-Fadrosh E.A."/>
            <person name="Kyrpides N.C."/>
            <person name="Woyke T."/>
        </authorList>
    </citation>
    <scope>NUCLEOTIDE SEQUENCE</scope>
    <source>
        <strain evidence="2">GVMAG-M-3300023184-182</strain>
    </source>
</reference>
<evidence type="ECO:0000313" key="2">
    <source>
        <dbReference type="EMBL" id="QHT85802.1"/>
    </source>
</evidence>
<proteinExistence type="predicted"/>
<keyword evidence="1" id="KW-1133">Transmembrane helix</keyword>
<evidence type="ECO:0000256" key="1">
    <source>
        <dbReference type="SAM" id="Phobius"/>
    </source>
</evidence>
<accession>A0A6C0HZ63</accession>
<sequence>MILDNYLTYDEKVYISIICGALWIFFRTSDCYKMIPRLHLFPVIFVSVWIYFNYYEPLFLPIGLFVLIFYKFVHLTF</sequence>
<organism evidence="2">
    <name type="scientific">viral metagenome</name>
    <dbReference type="NCBI Taxonomy" id="1070528"/>
    <lineage>
        <taxon>unclassified sequences</taxon>
        <taxon>metagenomes</taxon>
        <taxon>organismal metagenomes</taxon>
    </lineage>
</organism>
<protein>
    <submittedName>
        <fullName evidence="2">Uncharacterized protein</fullName>
    </submittedName>
</protein>
<feature type="transmembrane region" description="Helical" evidence="1">
    <location>
        <begin position="12"/>
        <end position="28"/>
    </location>
</feature>